<reference evidence="3 4" key="1">
    <citation type="journal article" date="2019" name="Nat. Ecol. Evol.">
        <title>Megaphylogeny resolves global patterns of mushroom evolution.</title>
        <authorList>
            <person name="Varga T."/>
            <person name="Krizsan K."/>
            <person name="Foldi C."/>
            <person name="Dima B."/>
            <person name="Sanchez-Garcia M."/>
            <person name="Sanchez-Ramirez S."/>
            <person name="Szollosi G.J."/>
            <person name="Szarkandi J.G."/>
            <person name="Papp V."/>
            <person name="Albert L."/>
            <person name="Andreopoulos W."/>
            <person name="Angelini C."/>
            <person name="Antonin V."/>
            <person name="Barry K.W."/>
            <person name="Bougher N.L."/>
            <person name="Buchanan P."/>
            <person name="Buyck B."/>
            <person name="Bense V."/>
            <person name="Catcheside P."/>
            <person name="Chovatia M."/>
            <person name="Cooper J."/>
            <person name="Damon W."/>
            <person name="Desjardin D."/>
            <person name="Finy P."/>
            <person name="Geml J."/>
            <person name="Haridas S."/>
            <person name="Hughes K."/>
            <person name="Justo A."/>
            <person name="Karasinski D."/>
            <person name="Kautmanova I."/>
            <person name="Kiss B."/>
            <person name="Kocsube S."/>
            <person name="Kotiranta H."/>
            <person name="LaButti K.M."/>
            <person name="Lechner B.E."/>
            <person name="Liimatainen K."/>
            <person name="Lipzen A."/>
            <person name="Lukacs Z."/>
            <person name="Mihaltcheva S."/>
            <person name="Morgado L.N."/>
            <person name="Niskanen T."/>
            <person name="Noordeloos M.E."/>
            <person name="Ohm R.A."/>
            <person name="Ortiz-Santana B."/>
            <person name="Ovrebo C."/>
            <person name="Racz N."/>
            <person name="Riley R."/>
            <person name="Savchenko A."/>
            <person name="Shiryaev A."/>
            <person name="Soop K."/>
            <person name="Spirin V."/>
            <person name="Szebenyi C."/>
            <person name="Tomsovsky M."/>
            <person name="Tulloss R.E."/>
            <person name="Uehling J."/>
            <person name="Grigoriev I.V."/>
            <person name="Vagvolgyi C."/>
            <person name="Papp T."/>
            <person name="Martin F.M."/>
            <person name="Miettinen O."/>
            <person name="Hibbett D.S."/>
            <person name="Nagy L.G."/>
        </authorList>
    </citation>
    <scope>NUCLEOTIDE SEQUENCE [LARGE SCALE GENOMIC DNA]</scope>
    <source>
        <strain evidence="3 4">HHB13444</strain>
    </source>
</reference>
<accession>A0A5C3PY71</accession>
<dbReference type="Proteomes" id="UP000308197">
    <property type="component" value="Unassembled WGS sequence"/>
</dbReference>
<evidence type="ECO:0000256" key="1">
    <source>
        <dbReference type="SAM" id="Phobius"/>
    </source>
</evidence>
<gene>
    <name evidence="3" type="ORF">K466DRAFT_454968</name>
</gene>
<keyword evidence="4" id="KW-1185">Reference proteome</keyword>
<feature type="transmembrane region" description="Helical" evidence="1">
    <location>
        <begin position="49"/>
        <end position="68"/>
    </location>
</feature>
<sequence length="185" mass="21032">LLLHETCITLDREVRHVWRRKLSAASCIYLLNRYLVLSLYLVNLTICRVLIRASQVLSILPYIVWAAFSGLRVYAIISPGWHISALIVCLSLVPIGTYIVSEFSRPVYYVLTLGPVPRCPRDFGWQLVLWSMHRIVTTIGRACLIMSDLLVLSVTWRKTYGIVRLASKHSVNSSFSVTTILLRDG</sequence>
<protein>
    <recommendedName>
        <fullName evidence="2">DUF6533 domain-containing protein</fullName>
    </recommendedName>
</protein>
<organism evidence="3 4">
    <name type="scientific">Polyporus arcularius HHB13444</name>
    <dbReference type="NCBI Taxonomy" id="1314778"/>
    <lineage>
        <taxon>Eukaryota</taxon>
        <taxon>Fungi</taxon>
        <taxon>Dikarya</taxon>
        <taxon>Basidiomycota</taxon>
        <taxon>Agaricomycotina</taxon>
        <taxon>Agaricomycetes</taxon>
        <taxon>Polyporales</taxon>
        <taxon>Polyporaceae</taxon>
        <taxon>Polyporus</taxon>
    </lineage>
</organism>
<feature type="domain" description="DUF6533" evidence="2">
    <location>
        <begin position="1"/>
        <end position="37"/>
    </location>
</feature>
<feature type="transmembrane region" description="Helical" evidence="1">
    <location>
        <begin position="22"/>
        <end position="42"/>
    </location>
</feature>
<dbReference type="AlphaFoldDB" id="A0A5C3PY71"/>
<feature type="transmembrane region" description="Helical" evidence="1">
    <location>
        <begin position="80"/>
        <end position="100"/>
    </location>
</feature>
<keyword evidence="1" id="KW-0472">Membrane</keyword>
<feature type="non-terminal residue" evidence="3">
    <location>
        <position position="1"/>
    </location>
</feature>
<keyword evidence="1" id="KW-1133">Transmembrane helix</keyword>
<dbReference type="InterPro" id="IPR045340">
    <property type="entry name" value="DUF6533"/>
</dbReference>
<dbReference type="EMBL" id="ML210965">
    <property type="protein sequence ID" value="TFK94794.1"/>
    <property type="molecule type" value="Genomic_DNA"/>
</dbReference>
<evidence type="ECO:0000313" key="3">
    <source>
        <dbReference type="EMBL" id="TFK94794.1"/>
    </source>
</evidence>
<keyword evidence="1" id="KW-0812">Transmembrane</keyword>
<evidence type="ECO:0000313" key="4">
    <source>
        <dbReference type="Proteomes" id="UP000308197"/>
    </source>
</evidence>
<evidence type="ECO:0000259" key="2">
    <source>
        <dbReference type="Pfam" id="PF20151"/>
    </source>
</evidence>
<feature type="non-terminal residue" evidence="3">
    <location>
        <position position="185"/>
    </location>
</feature>
<name>A0A5C3PY71_9APHY</name>
<dbReference type="InParanoid" id="A0A5C3PY71"/>
<proteinExistence type="predicted"/>
<dbReference type="Pfam" id="PF20151">
    <property type="entry name" value="DUF6533"/>
    <property type="match status" value="1"/>
</dbReference>